<evidence type="ECO:0000256" key="2">
    <source>
        <dbReference type="ARBA" id="ARBA00022801"/>
    </source>
</evidence>
<feature type="coiled-coil region" evidence="5">
    <location>
        <begin position="2"/>
        <end position="29"/>
    </location>
</feature>
<dbReference type="GO" id="GO:0042545">
    <property type="term" value="P:cell wall modification"/>
    <property type="evidence" value="ECO:0007669"/>
    <property type="project" value="InterPro"/>
</dbReference>
<dbReference type="EMBL" id="PKPP01014092">
    <property type="protein sequence ID" value="PWA40067.1"/>
    <property type="molecule type" value="Genomic_DNA"/>
</dbReference>
<reference evidence="7 8" key="1">
    <citation type="journal article" date="2018" name="Mol. Plant">
        <title>The genome of Artemisia annua provides insight into the evolution of Asteraceae family and artemisinin biosynthesis.</title>
        <authorList>
            <person name="Shen Q."/>
            <person name="Zhang L."/>
            <person name="Liao Z."/>
            <person name="Wang S."/>
            <person name="Yan T."/>
            <person name="Shi P."/>
            <person name="Liu M."/>
            <person name="Fu X."/>
            <person name="Pan Q."/>
            <person name="Wang Y."/>
            <person name="Lv Z."/>
            <person name="Lu X."/>
            <person name="Zhang F."/>
            <person name="Jiang W."/>
            <person name="Ma Y."/>
            <person name="Chen M."/>
            <person name="Hao X."/>
            <person name="Li L."/>
            <person name="Tang Y."/>
            <person name="Lv G."/>
            <person name="Zhou Y."/>
            <person name="Sun X."/>
            <person name="Brodelius P.E."/>
            <person name="Rose J.K.C."/>
            <person name="Tang K."/>
        </authorList>
    </citation>
    <scope>NUCLEOTIDE SEQUENCE [LARGE SCALE GENOMIC DNA]</scope>
    <source>
        <strain evidence="8">cv. Huhao1</strain>
        <tissue evidence="7">Leaf</tissue>
    </source>
</reference>
<dbReference type="Gene3D" id="2.160.20.10">
    <property type="entry name" value="Single-stranded right-handed beta-helix, Pectin lyase-like"/>
    <property type="match status" value="1"/>
</dbReference>
<dbReference type="InterPro" id="IPR011050">
    <property type="entry name" value="Pectin_lyase_fold/virulence"/>
</dbReference>
<keyword evidence="5" id="KW-0175">Coiled coil</keyword>
<dbReference type="GO" id="GO:0030599">
    <property type="term" value="F:pectinesterase activity"/>
    <property type="evidence" value="ECO:0007669"/>
    <property type="project" value="UniProtKB-EC"/>
</dbReference>
<feature type="domain" description="Pectinesterase catalytic" evidence="6">
    <location>
        <begin position="49"/>
        <end position="116"/>
    </location>
</feature>
<protein>
    <recommendedName>
        <fullName evidence="6">Pectinesterase catalytic domain-containing protein</fullName>
    </recommendedName>
</protein>
<evidence type="ECO:0000256" key="1">
    <source>
        <dbReference type="ARBA" id="ARBA00005184"/>
    </source>
</evidence>
<comment type="catalytic activity">
    <reaction evidence="4">
        <text>[(1-&gt;4)-alpha-D-galacturonosyl methyl ester](n) + n H2O = [(1-&gt;4)-alpha-D-galacturonosyl](n) + n methanol + n H(+)</text>
        <dbReference type="Rhea" id="RHEA:22380"/>
        <dbReference type="Rhea" id="RHEA-COMP:14570"/>
        <dbReference type="Rhea" id="RHEA-COMP:14573"/>
        <dbReference type="ChEBI" id="CHEBI:15377"/>
        <dbReference type="ChEBI" id="CHEBI:15378"/>
        <dbReference type="ChEBI" id="CHEBI:17790"/>
        <dbReference type="ChEBI" id="CHEBI:140522"/>
        <dbReference type="ChEBI" id="CHEBI:140523"/>
        <dbReference type="EC" id="3.1.1.11"/>
    </reaction>
</comment>
<dbReference type="AlphaFoldDB" id="A0A2U1KTK6"/>
<evidence type="ECO:0000259" key="6">
    <source>
        <dbReference type="Pfam" id="PF01095"/>
    </source>
</evidence>
<comment type="pathway">
    <text evidence="1">Glycan metabolism; pectin degradation; 2-dehydro-3-deoxy-D-gluconate from pectin: step 1/5.</text>
</comment>
<keyword evidence="8" id="KW-1185">Reference proteome</keyword>
<dbReference type="InterPro" id="IPR012334">
    <property type="entry name" value="Pectin_lyas_fold"/>
</dbReference>
<evidence type="ECO:0000256" key="4">
    <source>
        <dbReference type="ARBA" id="ARBA00047928"/>
    </source>
</evidence>
<name>A0A2U1KTK6_ARTAN</name>
<keyword evidence="2" id="KW-0378">Hydrolase</keyword>
<evidence type="ECO:0000256" key="5">
    <source>
        <dbReference type="SAM" id="Coils"/>
    </source>
</evidence>
<dbReference type="Pfam" id="PF01095">
    <property type="entry name" value="Pectinesterase"/>
    <property type="match status" value="1"/>
</dbReference>
<evidence type="ECO:0000313" key="7">
    <source>
        <dbReference type="EMBL" id="PWA40067.1"/>
    </source>
</evidence>
<comment type="caution">
    <text evidence="7">The sequence shown here is derived from an EMBL/GenBank/DDBJ whole genome shotgun (WGS) entry which is preliminary data.</text>
</comment>
<dbReference type="SUPFAM" id="SSF51126">
    <property type="entry name" value="Pectin lyase-like"/>
    <property type="match status" value="1"/>
</dbReference>
<evidence type="ECO:0000313" key="8">
    <source>
        <dbReference type="Proteomes" id="UP000245207"/>
    </source>
</evidence>
<dbReference type="OrthoDB" id="1936831at2759"/>
<dbReference type="UniPathway" id="UPA00545">
    <property type="reaction ID" value="UER00823"/>
</dbReference>
<keyword evidence="3" id="KW-0063">Aspartyl esterase</keyword>
<gene>
    <name evidence="7" type="ORF">CTI12_AA566270</name>
</gene>
<proteinExistence type="predicted"/>
<dbReference type="InterPro" id="IPR000070">
    <property type="entry name" value="Pectinesterase_cat"/>
</dbReference>
<sequence length="208" mass="23914">MKLEKDSKIASARQRIEELESLAATWQKENVKSGFDTVIKAVLKPLRRKAVAARRNKRKTYGCLFVQEGIYDEYVTVTKDQVTEFMFGDGANKTIIIGDRSHKTDWTTYKSATFFIFIDFQNSSGSQVQKPSHKAREKGFNFNDDRLMHGAWRNEPNPDMCKQLVVPQNHVPSVVGTDALLYDIPFSSKVKKPQKNFDIKLHLQMRLL</sequence>
<dbReference type="GO" id="GO:0045490">
    <property type="term" value="P:pectin catabolic process"/>
    <property type="evidence" value="ECO:0007669"/>
    <property type="project" value="UniProtKB-UniPathway"/>
</dbReference>
<dbReference type="STRING" id="35608.A0A2U1KTK6"/>
<evidence type="ECO:0000256" key="3">
    <source>
        <dbReference type="ARBA" id="ARBA00023085"/>
    </source>
</evidence>
<accession>A0A2U1KTK6</accession>
<organism evidence="7 8">
    <name type="scientific">Artemisia annua</name>
    <name type="common">Sweet wormwood</name>
    <dbReference type="NCBI Taxonomy" id="35608"/>
    <lineage>
        <taxon>Eukaryota</taxon>
        <taxon>Viridiplantae</taxon>
        <taxon>Streptophyta</taxon>
        <taxon>Embryophyta</taxon>
        <taxon>Tracheophyta</taxon>
        <taxon>Spermatophyta</taxon>
        <taxon>Magnoliopsida</taxon>
        <taxon>eudicotyledons</taxon>
        <taxon>Gunneridae</taxon>
        <taxon>Pentapetalae</taxon>
        <taxon>asterids</taxon>
        <taxon>campanulids</taxon>
        <taxon>Asterales</taxon>
        <taxon>Asteraceae</taxon>
        <taxon>Asteroideae</taxon>
        <taxon>Anthemideae</taxon>
        <taxon>Artemisiinae</taxon>
        <taxon>Artemisia</taxon>
    </lineage>
</organism>
<dbReference type="Proteomes" id="UP000245207">
    <property type="component" value="Unassembled WGS sequence"/>
</dbReference>